<dbReference type="Gene3D" id="1.25.10.10">
    <property type="entry name" value="Leucine-rich Repeat Variant"/>
    <property type="match status" value="1"/>
</dbReference>
<evidence type="ECO:0000313" key="4">
    <source>
        <dbReference type="EMBL" id="KAK3242754.1"/>
    </source>
</evidence>
<dbReference type="AlphaFoldDB" id="A0AAE0EWH0"/>
<evidence type="ECO:0000259" key="2">
    <source>
        <dbReference type="Pfam" id="PF24713"/>
    </source>
</evidence>
<gene>
    <name evidence="4" type="ORF">CYMTET_47571</name>
</gene>
<feature type="region of interest" description="Disordered" evidence="1">
    <location>
        <begin position="304"/>
        <end position="396"/>
    </location>
</feature>
<feature type="domain" description="TORTIFOLIA1/TORL1-2 C-terminal" evidence="2">
    <location>
        <begin position="787"/>
        <end position="859"/>
    </location>
</feature>
<sequence>MKSASRRKAESAEAELKQRVLHTLTKLLDLDTQKKAYDEMILIIKNMQTEHLPTLLTCVIEATKVKKASARKESIRLFGVVAYELQTELMPHIPKVVATVIKRFKDSESSVQEACAEALGCIADMAVPQNSTTAAINQLLVMPLMNVLAEKNKLLQGTAALCLSKVLPYVTELDSSMIKLINRLLRYLESPTFEAKAPLVAAITALIQVDGEALLPHVDSLVGSAPAYGGQDDSPGSGLLSVFGSHDWSARKSAAEAIKTLGMLLGESLPEEVVSTACAGLEDFRFDKVKPVREEVAEALKPFRALDTGNDDSPHSGALSEEEFVASPRGRPRHHSEACLPSHEARARRSAWGSSAGPSRSGTASPRGSSRGESPHAGGGSSGPQQRRQRTTFTSSLGKSRAELLQRFHEAHAEADIVVQAPLRPKPKGPRQEPEPPQHHHQTISGEDFDGDTAAGIGAETPSETEQMSSCPILAGGDARSRLSRRAAEGAAAASQRRAAVQEPVPAAVFGKLPAREKHRRLTAEGGADQVLSELDRLQLELQAGAPGGPKKREGCQEGRAGCIDGGQDRGPEMHGHDTGTGRWATDVAKDGQHAGPSQPGRLFGAGRPETPSGDIRSGDEGSAAYGGVNARATDAGGTRESWSCAEMPHAHHEGIGGATSSMNPSFILDGHADVDVDSLGLYGPEWGLIAAHISSLQKQQAQMIGLMQDFDRTSTHALESIEGRVRRLEAKMPQRQPPPTPSRIPKPPGAASQREDLLPIGQQEERAARNAADDFSLSAEGKEEYDTLVALEMEAEYATVLEAGDEFRMMQLLRQSGPVALQLSGPTLTATMTLLLSLLSNGLYTDITLSWLEQMLESEDSLLPGGLELEALGILKVLAESASVDDPTSMRVRALLGPLSKRWGHPVDLSPTNK</sequence>
<reference evidence="4 5" key="1">
    <citation type="journal article" date="2015" name="Genome Biol. Evol.">
        <title>Comparative Genomics of a Bacterivorous Green Alga Reveals Evolutionary Causalities and Consequences of Phago-Mixotrophic Mode of Nutrition.</title>
        <authorList>
            <person name="Burns J.A."/>
            <person name="Paasch A."/>
            <person name="Narechania A."/>
            <person name="Kim E."/>
        </authorList>
    </citation>
    <scope>NUCLEOTIDE SEQUENCE [LARGE SCALE GENOMIC DNA]</scope>
    <source>
        <strain evidence="4 5">PLY_AMNH</strain>
    </source>
</reference>
<accession>A0AAE0EWH0</accession>
<dbReference type="InterPro" id="IPR057599">
    <property type="entry name" value="TORTIFOLIA1/TORL1-2_C"/>
</dbReference>
<dbReference type="GO" id="GO:0008017">
    <property type="term" value="F:microtubule binding"/>
    <property type="evidence" value="ECO:0007669"/>
    <property type="project" value="InterPro"/>
</dbReference>
<feature type="compositionally biased region" description="Basic and acidic residues" evidence="1">
    <location>
        <begin position="567"/>
        <end position="580"/>
    </location>
</feature>
<evidence type="ECO:0000259" key="3">
    <source>
        <dbReference type="Pfam" id="PF24714"/>
    </source>
</evidence>
<comment type="caution">
    <text evidence="4">The sequence shown here is derived from an EMBL/GenBank/DDBJ whole genome shotgun (WGS) entry which is preliminary data.</text>
</comment>
<feature type="region of interest" description="Disordered" evidence="1">
    <location>
        <begin position="415"/>
        <end position="475"/>
    </location>
</feature>
<dbReference type="InterPro" id="IPR016024">
    <property type="entry name" value="ARM-type_fold"/>
</dbReference>
<feature type="compositionally biased region" description="Polar residues" evidence="1">
    <location>
        <begin position="363"/>
        <end position="372"/>
    </location>
</feature>
<proteinExistence type="predicted"/>
<dbReference type="Pfam" id="PF24714">
    <property type="entry name" value="TOR1L1_N"/>
    <property type="match status" value="1"/>
</dbReference>
<dbReference type="InterPro" id="IPR033337">
    <property type="entry name" value="TORTIFOLIA1/SINE1-2"/>
</dbReference>
<dbReference type="InterPro" id="IPR057600">
    <property type="entry name" value="TORTIFOLIA1/SINE1-2_N"/>
</dbReference>
<feature type="compositionally biased region" description="Pro residues" evidence="1">
    <location>
        <begin position="736"/>
        <end position="749"/>
    </location>
</feature>
<dbReference type="GO" id="GO:0005874">
    <property type="term" value="C:microtubule"/>
    <property type="evidence" value="ECO:0007669"/>
    <property type="project" value="InterPro"/>
</dbReference>
<keyword evidence="5" id="KW-1185">Reference proteome</keyword>
<feature type="compositionally biased region" description="Low complexity" evidence="1">
    <location>
        <begin position="350"/>
        <end position="362"/>
    </location>
</feature>
<dbReference type="PANTHER" id="PTHR31355:SF7">
    <property type="entry name" value="MICROTUBULE-ASSOCIATED PROTEIN TORTIFOLIA1"/>
    <property type="match status" value="1"/>
</dbReference>
<evidence type="ECO:0008006" key="6">
    <source>
        <dbReference type="Google" id="ProtNLM"/>
    </source>
</evidence>
<dbReference type="Proteomes" id="UP001190700">
    <property type="component" value="Unassembled WGS sequence"/>
</dbReference>
<dbReference type="EMBL" id="LGRX02033125">
    <property type="protein sequence ID" value="KAK3242754.1"/>
    <property type="molecule type" value="Genomic_DNA"/>
</dbReference>
<dbReference type="SUPFAM" id="SSF48371">
    <property type="entry name" value="ARM repeat"/>
    <property type="match status" value="1"/>
</dbReference>
<feature type="region of interest" description="Disordered" evidence="1">
    <location>
        <begin position="544"/>
        <end position="627"/>
    </location>
</feature>
<protein>
    <recommendedName>
        <fullName evidence="6">TOG domain-containing protein</fullName>
    </recommendedName>
</protein>
<feature type="domain" description="TORTIFOLIA1/SINE1-2 N-terminal" evidence="3">
    <location>
        <begin position="15"/>
        <end position="303"/>
    </location>
</feature>
<evidence type="ECO:0000313" key="5">
    <source>
        <dbReference type="Proteomes" id="UP001190700"/>
    </source>
</evidence>
<dbReference type="Pfam" id="PF24713">
    <property type="entry name" value="TOR1L1_C"/>
    <property type="match status" value="1"/>
</dbReference>
<feature type="region of interest" description="Disordered" evidence="1">
    <location>
        <begin position="730"/>
        <end position="754"/>
    </location>
</feature>
<name>A0AAE0EWH0_9CHLO</name>
<evidence type="ECO:0000256" key="1">
    <source>
        <dbReference type="SAM" id="MobiDB-lite"/>
    </source>
</evidence>
<dbReference type="PANTHER" id="PTHR31355">
    <property type="entry name" value="MICROTUBULE-ASSOCIATED PROTEIN TORTIFOLIA1"/>
    <property type="match status" value="1"/>
</dbReference>
<organism evidence="4 5">
    <name type="scientific">Cymbomonas tetramitiformis</name>
    <dbReference type="NCBI Taxonomy" id="36881"/>
    <lineage>
        <taxon>Eukaryota</taxon>
        <taxon>Viridiplantae</taxon>
        <taxon>Chlorophyta</taxon>
        <taxon>Pyramimonadophyceae</taxon>
        <taxon>Pyramimonadales</taxon>
        <taxon>Pyramimonadaceae</taxon>
        <taxon>Cymbomonas</taxon>
    </lineage>
</organism>
<dbReference type="InterPro" id="IPR011989">
    <property type="entry name" value="ARM-like"/>
</dbReference>